<accession>A0A6J4NUY8</accession>
<dbReference type="EMBL" id="CADCUT010000056">
    <property type="protein sequence ID" value="CAA9396462.1"/>
    <property type="molecule type" value="Genomic_DNA"/>
</dbReference>
<protein>
    <submittedName>
        <fullName evidence="2">Uncharacterized protein</fullName>
    </submittedName>
</protein>
<name>A0A6J4NUY8_9ACTN</name>
<feature type="region of interest" description="Disordered" evidence="1">
    <location>
        <begin position="1"/>
        <end position="20"/>
    </location>
</feature>
<evidence type="ECO:0000313" key="2">
    <source>
        <dbReference type="EMBL" id="CAA9396462.1"/>
    </source>
</evidence>
<feature type="region of interest" description="Disordered" evidence="1">
    <location>
        <begin position="67"/>
        <end position="95"/>
    </location>
</feature>
<organism evidence="2">
    <name type="scientific">uncultured Rubrobacteraceae bacterium</name>
    <dbReference type="NCBI Taxonomy" id="349277"/>
    <lineage>
        <taxon>Bacteria</taxon>
        <taxon>Bacillati</taxon>
        <taxon>Actinomycetota</taxon>
        <taxon>Rubrobacteria</taxon>
        <taxon>Rubrobacterales</taxon>
        <taxon>Rubrobacteraceae</taxon>
        <taxon>environmental samples</taxon>
    </lineage>
</organism>
<reference evidence="2" key="1">
    <citation type="submission" date="2020-02" db="EMBL/GenBank/DDBJ databases">
        <authorList>
            <person name="Meier V. D."/>
        </authorList>
    </citation>
    <scope>NUCLEOTIDE SEQUENCE</scope>
    <source>
        <strain evidence="2">AVDCRST_MAG03</strain>
    </source>
</reference>
<gene>
    <name evidence="2" type="ORF">AVDCRST_MAG03-944</name>
</gene>
<sequence>MGTTRNEDQELTTMTHEEFAHRAERRLQEAADRLEGEARDLGVHGEASKTQARAGELRVAALLVRGEAEAVSRSEATPADPEEDPAGAPPLRAQG</sequence>
<evidence type="ECO:0000256" key="1">
    <source>
        <dbReference type="SAM" id="MobiDB-lite"/>
    </source>
</evidence>
<dbReference type="AlphaFoldDB" id="A0A6J4NUY8"/>
<proteinExistence type="predicted"/>